<dbReference type="EMBL" id="CP031150">
    <property type="protein sequence ID" value="AXG06212.1"/>
    <property type="molecule type" value="Genomic_DNA"/>
</dbReference>
<evidence type="ECO:0000313" key="8">
    <source>
        <dbReference type="Proteomes" id="UP000253273"/>
    </source>
</evidence>
<dbReference type="GeneID" id="37283122"/>
<name>A0A345E1Z0_9EURY</name>
<feature type="region of interest" description="Disordered" evidence="5">
    <location>
        <begin position="793"/>
        <end position="834"/>
    </location>
</feature>
<evidence type="ECO:0000313" key="7">
    <source>
        <dbReference type="EMBL" id="AXG06212.1"/>
    </source>
</evidence>
<dbReference type="Pfam" id="PF00005">
    <property type="entry name" value="ABC_tran"/>
    <property type="match status" value="2"/>
</dbReference>
<evidence type="ECO:0000256" key="4">
    <source>
        <dbReference type="ARBA" id="ARBA00022840"/>
    </source>
</evidence>
<dbReference type="NCBIfam" id="NF007739">
    <property type="entry name" value="PRK10419.1"/>
    <property type="match status" value="2"/>
</dbReference>
<protein>
    <submittedName>
        <fullName evidence="7">ABC transporter ATP-binding protein</fullName>
    </submittedName>
</protein>
<feature type="region of interest" description="Disordered" evidence="5">
    <location>
        <begin position="343"/>
        <end position="394"/>
    </location>
</feature>
<dbReference type="GO" id="GO:0015833">
    <property type="term" value="P:peptide transport"/>
    <property type="evidence" value="ECO:0007669"/>
    <property type="project" value="InterPro"/>
</dbReference>
<dbReference type="PROSITE" id="PS50893">
    <property type="entry name" value="ABC_TRANSPORTER_2"/>
    <property type="match status" value="2"/>
</dbReference>
<dbReference type="KEGG" id="haj:DU500_07015"/>
<proteinExistence type="inferred from homology"/>
<dbReference type="PANTHER" id="PTHR43776">
    <property type="entry name" value="TRANSPORT ATP-BINDING PROTEIN"/>
    <property type="match status" value="1"/>
</dbReference>
<comment type="similarity">
    <text evidence="1">Belongs to the ABC transporter superfamily.</text>
</comment>
<dbReference type="Gene3D" id="3.40.50.300">
    <property type="entry name" value="P-loop containing nucleotide triphosphate hydrolases"/>
    <property type="match status" value="2"/>
</dbReference>
<dbReference type="Proteomes" id="UP000253273">
    <property type="component" value="Chromosome"/>
</dbReference>
<dbReference type="CDD" id="cd03257">
    <property type="entry name" value="ABC_NikE_OppD_transporters"/>
    <property type="match status" value="2"/>
</dbReference>
<keyword evidence="4 7" id="KW-0067">ATP-binding</keyword>
<keyword evidence="2" id="KW-0813">Transport</keyword>
<keyword evidence="3" id="KW-0547">Nucleotide-binding</keyword>
<dbReference type="InterPro" id="IPR003439">
    <property type="entry name" value="ABC_transporter-like_ATP-bd"/>
</dbReference>
<reference evidence="7 8" key="1">
    <citation type="submission" date="2018-07" db="EMBL/GenBank/DDBJ databases">
        <title>Genome sequences of Haloplanus sp. CBA1113.</title>
        <authorList>
            <person name="Kim Y.B."/>
            <person name="Roh S.W."/>
        </authorList>
    </citation>
    <scope>NUCLEOTIDE SEQUENCE [LARGE SCALE GENOMIC DNA]</scope>
    <source>
        <strain evidence="7 8">CBA1113</strain>
    </source>
</reference>
<dbReference type="InterPro" id="IPR003593">
    <property type="entry name" value="AAA+_ATPase"/>
</dbReference>
<dbReference type="PANTHER" id="PTHR43776:SF7">
    <property type="entry name" value="D,D-DIPEPTIDE TRANSPORT ATP-BINDING PROTEIN DDPF-RELATED"/>
    <property type="match status" value="1"/>
</dbReference>
<evidence type="ECO:0000256" key="5">
    <source>
        <dbReference type="SAM" id="MobiDB-lite"/>
    </source>
</evidence>
<dbReference type="GO" id="GO:0016887">
    <property type="term" value="F:ATP hydrolysis activity"/>
    <property type="evidence" value="ECO:0007669"/>
    <property type="project" value="InterPro"/>
</dbReference>
<dbReference type="AlphaFoldDB" id="A0A345E1Z0"/>
<dbReference type="PROSITE" id="PS00211">
    <property type="entry name" value="ABC_TRANSPORTER_1"/>
    <property type="match status" value="2"/>
</dbReference>
<dbReference type="OrthoDB" id="18209at2157"/>
<accession>A0A345E1Z0</accession>
<feature type="compositionally biased region" description="Basic and acidic residues" evidence="5">
    <location>
        <begin position="352"/>
        <end position="366"/>
    </location>
</feature>
<sequence length="834" mass="90608">MTDTPADAANARHRDDPILAVENLRTTFETDKETIRAVDGIDLDVYPGETVGLVGESGSGKSVTARSIMGLIDAPGRIDPDSSIRFDGEELTGRSEAEWSAVRGSGIAMVFQDPLSRLNPVYTVGNQITESLRLHQGLRGAAATAEAIELLEAVGIADAPRRLDEHPHEFSGGMRQRAVIAMALACDPDVLIADEPTTALDVTTQAQILELLERLQAARDLAILCITHDMGVIAEVCDRVNVMYAGEIVETAAVEELFAAPAHPYTRGLLASVPSAQSPTRRLRTIEGEVPTPTDAPTACRFAPRCPKAFEDCERVHPQSVNVTPADPDHTVACLLYPEDRDADAAGATGDETARGDRPDNPDLRGAEVGATGRRSSSATDADDRRPSEPANETLVEVRDLETHYEVGATLFGTSPVKAVDGVSFDIRRGETLGLVGESGCGKTTLGRTLLGLERATGGTVRYGGQDVTEMTAAQRQRWRRNVGMVFQDPESSLNERLTVGEIVREPLDVHDWETPRRRRGRVRDLLDTVGLQPEHYHRYPHQFSGGQRQRIAIARALALNPEFLVLDEPVSALDVSVQAQVLNLLEDLQAEYGLTYLLIAHDLSVVRHVCDRVAVMYLGTLLERGDTAALFEEPANPYTISLLSAVPTAEPTGSTAETDRITLRGEPPTPRDPPSGCPFSTRCPMKIRPPAFEDLDGDLFERIETLRTVLRERARADRSLTDRVAALLGRDATDADAAELRRDLFGDVTLPPTAQGPVDEALAKLDAGELGAAQRVLADAFDSDCDTVMPDAHRTGPADRTSWCHRHREAETDPRSAVDRARYALDSDNQSDQ</sequence>
<dbReference type="FunFam" id="3.40.50.300:FF:000016">
    <property type="entry name" value="Oligopeptide ABC transporter ATP-binding component"/>
    <property type="match status" value="2"/>
</dbReference>
<feature type="compositionally biased region" description="Pro residues" evidence="5">
    <location>
        <begin position="668"/>
        <end position="677"/>
    </location>
</feature>
<evidence type="ECO:0000256" key="1">
    <source>
        <dbReference type="ARBA" id="ARBA00005417"/>
    </source>
</evidence>
<dbReference type="InterPro" id="IPR050319">
    <property type="entry name" value="ABC_transp_ATP-bind"/>
</dbReference>
<gene>
    <name evidence="7" type="ORF">DU500_07015</name>
</gene>
<evidence type="ECO:0000256" key="3">
    <source>
        <dbReference type="ARBA" id="ARBA00022741"/>
    </source>
</evidence>
<dbReference type="NCBIfam" id="TIGR01727">
    <property type="entry name" value="oligo_HPY"/>
    <property type="match status" value="2"/>
</dbReference>
<evidence type="ECO:0000259" key="6">
    <source>
        <dbReference type="PROSITE" id="PS50893"/>
    </source>
</evidence>
<dbReference type="GO" id="GO:0005524">
    <property type="term" value="F:ATP binding"/>
    <property type="evidence" value="ECO:0007669"/>
    <property type="project" value="UniProtKB-KW"/>
</dbReference>
<dbReference type="InterPro" id="IPR017871">
    <property type="entry name" value="ABC_transporter-like_CS"/>
</dbReference>
<dbReference type="NCBIfam" id="NF008453">
    <property type="entry name" value="PRK11308.1"/>
    <property type="match status" value="2"/>
</dbReference>
<dbReference type="GO" id="GO:0055085">
    <property type="term" value="P:transmembrane transport"/>
    <property type="evidence" value="ECO:0007669"/>
    <property type="project" value="UniProtKB-ARBA"/>
</dbReference>
<organism evidence="7 8">
    <name type="scientific">Haloplanus rubicundus</name>
    <dbReference type="NCBI Taxonomy" id="1547898"/>
    <lineage>
        <taxon>Archaea</taxon>
        <taxon>Methanobacteriati</taxon>
        <taxon>Methanobacteriota</taxon>
        <taxon>Stenosarchaea group</taxon>
        <taxon>Halobacteria</taxon>
        <taxon>Halobacteriales</taxon>
        <taxon>Haloferacaceae</taxon>
        <taxon>Haloplanus</taxon>
    </lineage>
</organism>
<dbReference type="SUPFAM" id="SSF52540">
    <property type="entry name" value="P-loop containing nucleoside triphosphate hydrolases"/>
    <property type="match status" value="2"/>
</dbReference>
<evidence type="ECO:0000256" key="2">
    <source>
        <dbReference type="ARBA" id="ARBA00022448"/>
    </source>
</evidence>
<dbReference type="RefSeq" id="WP_114585354.1">
    <property type="nucleotide sequence ID" value="NZ_CP031150.1"/>
</dbReference>
<dbReference type="Pfam" id="PF08352">
    <property type="entry name" value="oligo_HPY"/>
    <property type="match status" value="2"/>
</dbReference>
<feature type="region of interest" description="Disordered" evidence="5">
    <location>
        <begin position="650"/>
        <end position="684"/>
    </location>
</feature>
<dbReference type="SMART" id="SM00382">
    <property type="entry name" value="AAA"/>
    <property type="match status" value="2"/>
</dbReference>
<feature type="compositionally biased region" description="Basic and acidic residues" evidence="5">
    <location>
        <begin position="809"/>
        <end position="826"/>
    </location>
</feature>
<dbReference type="InterPro" id="IPR013563">
    <property type="entry name" value="Oligopep_ABC_C"/>
</dbReference>
<feature type="domain" description="ABC transporter" evidence="6">
    <location>
        <begin position="19"/>
        <end position="270"/>
    </location>
</feature>
<feature type="domain" description="ABC transporter" evidence="6">
    <location>
        <begin position="396"/>
        <end position="644"/>
    </location>
</feature>
<dbReference type="InterPro" id="IPR027417">
    <property type="entry name" value="P-loop_NTPase"/>
</dbReference>
<keyword evidence="8" id="KW-1185">Reference proteome</keyword>